<dbReference type="Proteomes" id="UP000266292">
    <property type="component" value="Chromosome"/>
</dbReference>
<sequence>MKLISGKGEKQPQQQLARVLQAVLSAAENTADSSTKRPAKLKGTASIAGAERAANTKAAATFELHLSV</sequence>
<dbReference type="AlphaFoldDB" id="A0A1X9YR42"/>
<protein>
    <submittedName>
        <fullName evidence="1">Uncharacterized protein</fullName>
    </submittedName>
</protein>
<dbReference type="EMBL" id="CP021235">
    <property type="protein sequence ID" value="ARS35338.1"/>
    <property type="molecule type" value="Genomic_DNA"/>
</dbReference>
<gene>
    <name evidence="1" type="ORF">CA264_07735</name>
</gene>
<evidence type="ECO:0000313" key="1">
    <source>
        <dbReference type="EMBL" id="ARS35338.1"/>
    </source>
</evidence>
<accession>A0A1X9YR42</accession>
<reference evidence="2" key="1">
    <citation type="submission" date="2017-05" db="EMBL/GenBank/DDBJ databases">
        <authorList>
            <person name="Ray J."/>
            <person name="Price M."/>
            <person name="Deutschbauer A."/>
        </authorList>
    </citation>
    <scope>NUCLEOTIDE SEQUENCE [LARGE SCALE GENOMIC DNA]</scope>
    <source>
        <strain evidence="2">DSM 19842</strain>
    </source>
</reference>
<proteinExistence type="predicted"/>
<dbReference type="KEGG" id="pact:CA264_07735"/>
<evidence type="ECO:0000313" key="2">
    <source>
        <dbReference type="Proteomes" id="UP000266292"/>
    </source>
</evidence>
<organism evidence="1 2">
    <name type="scientific">Pontibacter actiniarum</name>
    <dbReference type="NCBI Taxonomy" id="323450"/>
    <lineage>
        <taxon>Bacteria</taxon>
        <taxon>Pseudomonadati</taxon>
        <taxon>Bacteroidota</taxon>
        <taxon>Cytophagia</taxon>
        <taxon>Cytophagales</taxon>
        <taxon>Hymenobacteraceae</taxon>
        <taxon>Pontibacter</taxon>
    </lineage>
</organism>
<keyword evidence="2" id="KW-1185">Reference proteome</keyword>
<name>A0A1X9YR42_9BACT</name>